<dbReference type="STRING" id="1484.SA87_10870"/>
<dbReference type="OrthoDB" id="9782703at2"/>
<dbReference type="PROSITE" id="PS00622">
    <property type="entry name" value="HTH_LUXR_1"/>
    <property type="match status" value="1"/>
</dbReference>
<evidence type="ECO:0000313" key="7">
    <source>
        <dbReference type="EMBL" id="MBT9283026.1"/>
    </source>
</evidence>
<dbReference type="InterPro" id="IPR013324">
    <property type="entry name" value="RNA_pol_sigma_r3/r4-like"/>
</dbReference>
<dbReference type="InterPro" id="IPR000792">
    <property type="entry name" value="Tscrpt_reg_LuxR_C"/>
</dbReference>
<dbReference type="GO" id="GO:0003677">
    <property type="term" value="F:DNA binding"/>
    <property type="evidence" value="ECO:0007669"/>
    <property type="project" value="UniProtKB-KW"/>
</dbReference>
<dbReference type="NCBIfam" id="TIGR02937">
    <property type="entry name" value="sigma70-ECF"/>
    <property type="match status" value="1"/>
</dbReference>
<evidence type="ECO:0000256" key="3">
    <source>
        <dbReference type="ARBA" id="ARBA00023082"/>
    </source>
</evidence>
<dbReference type="PANTHER" id="PTHR43133">
    <property type="entry name" value="RNA POLYMERASE ECF-TYPE SIGMA FACTO"/>
    <property type="match status" value="1"/>
</dbReference>
<dbReference type="SUPFAM" id="SSF88946">
    <property type="entry name" value="Sigma2 domain of RNA polymerase sigma factors"/>
    <property type="match status" value="1"/>
</dbReference>
<dbReference type="InterPro" id="IPR036388">
    <property type="entry name" value="WH-like_DNA-bd_sf"/>
</dbReference>
<dbReference type="InterPro" id="IPR013325">
    <property type="entry name" value="RNA_pol_sigma_r2"/>
</dbReference>
<dbReference type="GO" id="GO:0016987">
    <property type="term" value="F:sigma factor activity"/>
    <property type="evidence" value="ECO:0007669"/>
    <property type="project" value="UniProtKB-KW"/>
</dbReference>
<dbReference type="SUPFAM" id="SSF88659">
    <property type="entry name" value="Sigma3 and sigma4 domains of RNA polymerase sigma factors"/>
    <property type="match status" value="1"/>
</dbReference>
<dbReference type="PANTHER" id="PTHR43133:SF8">
    <property type="entry name" value="RNA POLYMERASE SIGMA FACTOR HI_1459-RELATED"/>
    <property type="match status" value="1"/>
</dbReference>
<dbReference type="Gene3D" id="1.10.10.10">
    <property type="entry name" value="Winged helix-like DNA-binding domain superfamily/Winged helix DNA-binding domain"/>
    <property type="match status" value="1"/>
</dbReference>
<dbReference type="Proteomes" id="UP000748108">
    <property type="component" value="Unassembled WGS sequence"/>
</dbReference>
<dbReference type="InterPro" id="IPR007627">
    <property type="entry name" value="RNA_pol_sigma70_r2"/>
</dbReference>
<dbReference type="Pfam" id="PF08281">
    <property type="entry name" value="Sigma70_r4_2"/>
    <property type="match status" value="1"/>
</dbReference>
<dbReference type="EMBL" id="JXBB01000001">
    <property type="protein sequence ID" value="OAR05396.1"/>
    <property type="molecule type" value="Genomic_DNA"/>
</dbReference>
<dbReference type="Proteomes" id="UP000244180">
    <property type="component" value="Unassembled WGS sequence"/>
</dbReference>
<dbReference type="InterPro" id="IPR013249">
    <property type="entry name" value="RNA_pol_sigma70_r4_t2"/>
</dbReference>
<organism evidence="9 11">
    <name type="scientific">Hydrogenibacillus schlegelii</name>
    <name type="common">Bacillus schlegelii</name>
    <dbReference type="NCBI Taxonomy" id="1484"/>
    <lineage>
        <taxon>Bacteria</taxon>
        <taxon>Bacillati</taxon>
        <taxon>Bacillota</taxon>
        <taxon>Bacilli</taxon>
        <taxon>Bacillales</taxon>
        <taxon>Bacillales Family X. Incertae Sedis</taxon>
        <taxon>Hydrogenibacillus</taxon>
    </lineage>
</organism>
<dbReference type="AlphaFoldDB" id="A0A132MG26"/>
<evidence type="ECO:0000256" key="5">
    <source>
        <dbReference type="ARBA" id="ARBA00023163"/>
    </source>
</evidence>
<dbReference type="Proteomes" id="UP000243024">
    <property type="component" value="Unassembled WGS sequence"/>
</dbReference>
<evidence type="ECO:0000313" key="9">
    <source>
        <dbReference type="EMBL" id="PTQ54400.1"/>
    </source>
</evidence>
<gene>
    <name evidence="9" type="ORF">HSCHL_0319</name>
    <name evidence="7" type="ORF">KM312_10350</name>
    <name evidence="8" type="ORF">SA87_10870</name>
</gene>
<proteinExistence type="inferred from homology"/>
<keyword evidence="2" id="KW-0805">Transcription regulation</keyword>
<dbReference type="Gene3D" id="1.10.1740.10">
    <property type="match status" value="1"/>
</dbReference>
<evidence type="ECO:0000256" key="2">
    <source>
        <dbReference type="ARBA" id="ARBA00023015"/>
    </source>
</evidence>
<dbReference type="EMBL" id="JAHHQF010000071">
    <property type="protein sequence ID" value="MBT9283026.1"/>
    <property type="molecule type" value="Genomic_DNA"/>
</dbReference>
<protein>
    <submittedName>
        <fullName evidence="7">RNA polymerase sigma factor</fullName>
    </submittedName>
    <submittedName>
        <fullName evidence="9">RNA polymerase sigma-70 factor</fullName>
    </submittedName>
</protein>
<dbReference type="EMBL" id="PEBV01000004">
    <property type="protein sequence ID" value="PTQ54400.1"/>
    <property type="molecule type" value="Genomic_DNA"/>
</dbReference>
<keyword evidence="4" id="KW-0238">DNA-binding</keyword>
<evidence type="ECO:0000259" key="6">
    <source>
        <dbReference type="PROSITE" id="PS00622"/>
    </source>
</evidence>
<evidence type="ECO:0000313" key="8">
    <source>
        <dbReference type="EMBL" id="OAR05396.1"/>
    </source>
</evidence>
<evidence type="ECO:0000313" key="10">
    <source>
        <dbReference type="Proteomes" id="UP000243024"/>
    </source>
</evidence>
<comment type="similarity">
    <text evidence="1">Belongs to the sigma-70 factor family. ECF subfamily.</text>
</comment>
<dbReference type="RefSeq" id="WP_066197354.1">
    <property type="nucleotide sequence ID" value="NZ_CBCSAS010000011.1"/>
</dbReference>
<dbReference type="Pfam" id="PF04542">
    <property type="entry name" value="Sigma70_r2"/>
    <property type="match status" value="1"/>
</dbReference>
<reference evidence="8 10" key="1">
    <citation type="submission" date="2015-09" db="EMBL/GenBank/DDBJ databases">
        <title>Draft genome sequence of Hydrogenibacillus schlegelii DSM 2000.</title>
        <authorList>
            <person name="Hemp J."/>
        </authorList>
    </citation>
    <scope>NUCLEOTIDE SEQUENCE [LARGE SCALE GENOMIC DNA]</scope>
    <source>
        <strain evidence="8 10">MA 48</strain>
    </source>
</reference>
<dbReference type="InterPro" id="IPR039425">
    <property type="entry name" value="RNA_pol_sigma-70-like"/>
</dbReference>
<accession>A0A132MG26</accession>
<name>A0A132MG26_HYDSH</name>
<keyword evidence="10" id="KW-1185">Reference proteome</keyword>
<evidence type="ECO:0000313" key="11">
    <source>
        <dbReference type="Proteomes" id="UP000244180"/>
    </source>
</evidence>
<keyword evidence="5" id="KW-0804">Transcription</keyword>
<dbReference type="CDD" id="cd06171">
    <property type="entry name" value="Sigma70_r4"/>
    <property type="match status" value="1"/>
</dbReference>
<evidence type="ECO:0000256" key="4">
    <source>
        <dbReference type="ARBA" id="ARBA00023125"/>
    </source>
</evidence>
<evidence type="ECO:0000256" key="1">
    <source>
        <dbReference type="ARBA" id="ARBA00010641"/>
    </source>
</evidence>
<feature type="domain" description="HTH luxR-type" evidence="6">
    <location>
        <begin position="153"/>
        <end position="180"/>
    </location>
</feature>
<sequence length="192" mass="21858">MEEFGKRDGSGKVSAELIRRARLGDEDALYELLKTVEKPLYRRAYYFLGHPEEALDATQEALLRVYLRLSEFRGESAFETWAVRIVTNVCLDRLRGRANRPKEAEAAWEGMRDASADVEAEVLAREAAATLSEALRRLPPHHRVPLLLRLWDGWSYEEIAEALAVPVGTVKSHVHRARLRLKEALRPLWTGG</sequence>
<reference evidence="7" key="3">
    <citation type="journal article" date="2021" name="Microbiology">
        <title>Metagenomic Analysis of the Microbial Community in the Underground Coal Fire Area (Kemerovo Region, Russia) Revealed Predominance of Thermophilic Members of the Phyla Deinococcus-thermus, Aquificae, and Firmicutes.</title>
        <authorList>
            <person name="Kadnikov V."/>
            <person name="Mardanov A.V."/>
            <person name="Beletsky A.V."/>
            <person name="Karnachuk O.V."/>
            <person name="Ravin N.V."/>
        </authorList>
    </citation>
    <scope>NUCLEOTIDE SEQUENCE</scope>
    <source>
        <strain evidence="7">RBS10-49</strain>
    </source>
</reference>
<keyword evidence="3" id="KW-0731">Sigma factor</keyword>
<reference evidence="9 11" key="2">
    <citation type="submission" date="2017-08" db="EMBL/GenBank/DDBJ databases">
        <title>Burning lignite coal seam in the remote Altai Mountains harbors a hydrogen-driven thermophilic microbial community.</title>
        <authorList>
            <person name="Kadnikov V.V."/>
            <person name="Mardanov A.V."/>
            <person name="Ivasenko D."/>
            <person name="Beletsky A.V."/>
            <person name="Karnachuk O.V."/>
            <person name="Ravin N.V."/>
        </authorList>
    </citation>
    <scope>NUCLEOTIDE SEQUENCE [LARGE SCALE GENOMIC DNA]</scope>
    <source>
        <strain evidence="9">AL33</strain>
    </source>
</reference>
<dbReference type="InterPro" id="IPR014284">
    <property type="entry name" value="RNA_pol_sigma-70_dom"/>
</dbReference>
<comment type="caution">
    <text evidence="9">The sequence shown here is derived from an EMBL/GenBank/DDBJ whole genome shotgun (WGS) entry which is preliminary data.</text>
</comment>
<dbReference type="GO" id="GO:0006352">
    <property type="term" value="P:DNA-templated transcription initiation"/>
    <property type="evidence" value="ECO:0007669"/>
    <property type="project" value="InterPro"/>
</dbReference>